<dbReference type="InterPro" id="IPR004183">
    <property type="entry name" value="Xdiol_dOase_suB"/>
</dbReference>
<keyword evidence="3" id="KW-0479">Metal-binding</keyword>
<keyword evidence="8" id="KW-0223">Dioxygenase</keyword>
<comment type="caution">
    <text evidence="8">The sequence shown here is derived from an EMBL/GenBank/DDBJ whole genome shotgun (WGS) entry which is preliminary data.</text>
</comment>
<evidence type="ECO:0000256" key="1">
    <source>
        <dbReference type="ARBA" id="ARBA00001947"/>
    </source>
</evidence>
<comment type="cofactor">
    <cofactor evidence="1">
        <name>Zn(2+)</name>
        <dbReference type="ChEBI" id="CHEBI:29105"/>
    </cofactor>
</comment>
<evidence type="ECO:0000256" key="2">
    <source>
        <dbReference type="ARBA" id="ARBA00007581"/>
    </source>
</evidence>
<dbReference type="VEuPathDB" id="FungiDB:LCOR_08351.1"/>
<comment type="similarity">
    <text evidence="2">Belongs to the DODA-type extradiol aromatic ring-opening dioxygenase family.</text>
</comment>
<evidence type="ECO:0000256" key="4">
    <source>
        <dbReference type="ARBA" id="ARBA00022833"/>
    </source>
</evidence>
<sequence length="319" mass="35708">MQRAFVRLSTLASSFAFATTAFNYCTQSTTNSTMKAPVFFISHGGPNLLEDKEKPGDFYTWFGKYLKQLKPSAIVVISAHWQGQGKNGIFVDTSEKPELIYDFYNFPQRYYEQTWDHQGSPLVAEKVIGLLKQAGIKATGQQYGNDHGVWVPLKRAMQSNKDIPIVEVSTFGHEDMAMHTKMGEALAPLRDENIVIIGSGSAVHNLRGLWSFAGKPTPSFVIDFDKQMEKLACTQIGDARKQEACLLDRHPHFRECHPTAEHLVPFHVALGAAGDDEAIKLLEDYFCTLGWGSYGFGLSKDITLPKYNNQTLSFSRDEL</sequence>
<evidence type="ECO:0000256" key="5">
    <source>
        <dbReference type="ARBA" id="ARBA00023002"/>
    </source>
</evidence>
<feature type="chain" id="PRO_5001652875" evidence="6">
    <location>
        <begin position="22"/>
        <end position="319"/>
    </location>
</feature>
<keyword evidence="4" id="KW-0862">Zinc</keyword>
<gene>
    <name evidence="8" type="ORF">LCOR_08351.1</name>
</gene>
<dbReference type="SUPFAM" id="SSF53213">
    <property type="entry name" value="LigB-like"/>
    <property type="match status" value="1"/>
</dbReference>
<proteinExistence type="inferred from homology"/>
<dbReference type="GO" id="GO:0016702">
    <property type="term" value="F:oxidoreductase activity, acting on single donors with incorporation of molecular oxygen, incorporation of two atoms of oxygen"/>
    <property type="evidence" value="ECO:0007669"/>
    <property type="project" value="UniProtKB-ARBA"/>
</dbReference>
<dbReference type="PANTHER" id="PTHR30096">
    <property type="entry name" value="4,5-DOPA DIOXYGENASE EXTRADIOL-LIKE PROTEIN"/>
    <property type="match status" value="1"/>
</dbReference>
<organism evidence="8 9">
    <name type="scientific">Lichtheimia corymbifera JMRC:FSU:9682</name>
    <dbReference type="NCBI Taxonomy" id="1263082"/>
    <lineage>
        <taxon>Eukaryota</taxon>
        <taxon>Fungi</taxon>
        <taxon>Fungi incertae sedis</taxon>
        <taxon>Mucoromycota</taxon>
        <taxon>Mucoromycotina</taxon>
        <taxon>Mucoromycetes</taxon>
        <taxon>Mucorales</taxon>
        <taxon>Lichtheimiaceae</taxon>
        <taxon>Lichtheimia</taxon>
    </lineage>
</organism>
<keyword evidence="5" id="KW-0560">Oxidoreductase</keyword>
<evidence type="ECO:0000313" key="9">
    <source>
        <dbReference type="Proteomes" id="UP000027586"/>
    </source>
</evidence>
<reference evidence="8" key="1">
    <citation type="submission" date="2013-08" db="EMBL/GenBank/DDBJ databases">
        <title>Gene expansion shapes genome architecture in the human pathogen Lichtheimia corymbifera: an evolutionary genomics analysis in the ancient terrestrial Mucorales (Mucoromycotina).</title>
        <authorList>
            <person name="Schwartze V.U."/>
            <person name="Winter S."/>
            <person name="Shelest E."/>
            <person name="Marcet-Houben M."/>
            <person name="Horn F."/>
            <person name="Wehner S."/>
            <person name="Hoffmann K."/>
            <person name="Riege K."/>
            <person name="Sammeth M."/>
            <person name="Nowrousian M."/>
            <person name="Valiante V."/>
            <person name="Linde J."/>
            <person name="Jacobsen I.D."/>
            <person name="Marz M."/>
            <person name="Brakhage A.A."/>
            <person name="Gabaldon T."/>
            <person name="Bocker S."/>
            <person name="Voigt K."/>
        </authorList>
    </citation>
    <scope>NUCLEOTIDE SEQUENCE [LARGE SCALE GENOMIC DNA]</scope>
    <source>
        <strain evidence="8">FSU 9682</strain>
    </source>
</reference>
<dbReference type="EMBL" id="CBTN010000046">
    <property type="protein sequence ID" value="CDH57408.1"/>
    <property type="molecule type" value="Genomic_DNA"/>
</dbReference>
<feature type="domain" description="Extradiol ring-cleavage dioxygenase class III enzyme subunit B" evidence="7">
    <location>
        <begin position="39"/>
        <end position="286"/>
    </location>
</feature>
<evidence type="ECO:0000313" key="8">
    <source>
        <dbReference type="EMBL" id="CDH57408.1"/>
    </source>
</evidence>
<evidence type="ECO:0000256" key="6">
    <source>
        <dbReference type="SAM" id="SignalP"/>
    </source>
</evidence>
<dbReference type="Pfam" id="PF02900">
    <property type="entry name" value="LigB"/>
    <property type="match status" value="1"/>
</dbReference>
<keyword evidence="6" id="KW-0732">Signal</keyword>
<dbReference type="Gene3D" id="3.40.830.10">
    <property type="entry name" value="LigB-like"/>
    <property type="match status" value="1"/>
</dbReference>
<dbReference type="PANTHER" id="PTHR30096:SF0">
    <property type="entry name" value="4,5-DOPA DIOXYGENASE EXTRADIOL-LIKE PROTEIN"/>
    <property type="match status" value="1"/>
</dbReference>
<name>A0A068S4V1_9FUNG</name>
<dbReference type="OrthoDB" id="7396853at2759"/>
<dbReference type="CDD" id="cd07363">
    <property type="entry name" value="45_DOPA_Dioxygenase"/>
    <property type="match status" value="1"/>
</dbReference>
<dbReference type="AlphaFoldDB" id="A0A068S4V1"/>
<evidence type="ECO:0000259" key="7">
    <source>
        <dbReference type="Pfam" id="PF02900"/>
    </source>
</evidence>
<dbReference type="GO" id="GO:0008198">
    <property type="term" value="F:ferrous iron binding"/>
    <property type="evidence" value="ECO:0007669"/>
    <property type="project" value="InterPro"/>
</dbReference>
<dbReference type="Proteomes" id="UP000027586">
    <property type="component" value="Unassembled WGS sequence"/>
</dbReference>
<evidence type="ECO:0000256" key="3">
    <source>
        <dbReference type="ARBA" id="ARBA00022723"/>
    </source>
</evidence>
<dbReference type="GO" id="GO:0008270">
    <property type="term" value="F:zinc ion binding"/>
    <property type="evidence" value="ECO:0007669"/>
    <property type="project" value="InterPro"/>
</dbReference>
<protein>
    <submittedName>
        <fullName evidence="8">Aromatic ring-opening dioxygenase</fullName>
    </submittedName>
</protein>
<feature type="signal peptide" evidence="6">
    <location>
        <begin position="1"/>
        <end position="21"/>
    </location>
</feature>
<accession>A0A068S4V1</accession>
<dbReference type="InterPro" id="IPR014436">
    <property type="entry name" value="Extradiol_dOase_DODA"/>
</dbReference>
<dbReference type="STRING" id="1263082.A0A068S4V1"/>
<keyword evidence="9" id="KW-1185">Reference proteome</keyword>